<dbReference type="InterPro" id="IPR015001">
    <property type="entry name" value="DUF1850"/>
</dbReference>
<dbReference type="EMBL" id="FUZT01000001">
    <property type="protein sequence ID" value="SKC41797.1"/>
    <property type="molecule type" value="Genomic_DNA"/>
</dbReference>
<protein>
    <recommendedName>
        <fullName evidence="3">DUF1850 domain-containing protein</fullName>
    </recommendedName>
</protein>
<name>A0A1T5IRI6_9FIRM</name>
<dbReference type="STRING" id="36842.SAMN02194393_00672"/>
<dbReference type="Pfam" id="PF08905">
    <property type="entry name" value="DUF1850"/>
    <property type="match status" value="1"/>
</dbReference>
<keyword evidence="2" id="KW-1185">Reference proteome</keyword>
<accession>A0A1T5IRI6</accession>
<evidence type="ECO:0000313" key="1">
    <source>
        <dbReference type="EMBL" id="SKC41797.1"/>
    </source>
</evidence>
<gene>
    <name evidence="1" type="ORF">SAMN02194393_00672</name>
</gene>
<dbReference type="Proteomes" id="UP000190285">
    <property type="component" value="Unassembled WGS sequence"/>
</dbReference>
<organism evidence="1 2">
    <name type="scientific">Maledivibacter halophilus</name>
    <dbReference type="NCBI Taxonomy" id="36842"/>
    <lineage>
        <taxon>Bacteria</taxon>
        <taxon>Bacillati</taxon>
        <taxon>Bacillota</taxon>
        <taxon>Clostridia</taxon>
        <taxon>Peptostreptococcales</taxon>
        <taxon>Caminicellaceae</taxon>
        <taxon>Maledivibacter</taxon>
    </lineage>
</organism>
<evidence type="ECO:0008006" key="3">
    <source>
        <dbReference type="Google" id="ProtNLM"/>
    </source>
</evidence>
<evidence type="ECO:0000313" key="2">
    <source>
        <dbReference type="Proteomes" id="UP000190285"/>
    </source>
</evidence>
<dbReference type="AlphaFoldDB" id="A0A1T5IRI6"/>
<proteinExistence type="predicted"/>
<reference evidence="1 2" key="1">
    <citation type="submission" date="2017-02" db="EMBL/GenBank/DDBJ databases">
        <authorList>
            <person name="Peterson S.W."/>
        </authorList>
    </citation>
    <scope>NUCLEOTIDE SEQUENCE [LARGE SCALE GENOMIC DNA]</scope>
    <source>
        <strain evidence="1 2">M1</strain>
    </source>
</reference>
<sequence length="168" mass="19779">MKKTKILTALILIIFVVIILIRPVNVFTIKNYHDDEVLLRKKIHAGYEFATLIKHSVHKTPVYEYYKIDKNGKMLITGTALMDLGWGVPSTFDYDFKFENNMIVIENINKIIEFLPFRISYIAKPRLILNNKLKIDLTKYVDNYERIDVSVQKMPYITYLIRGEVNVF</sequence>
<dbReference type="RefSeq" id="WP_170917251.1">
    <property type="nucleotide sequence ID" value="NZ_FUZT01000001.1"/>
</dbReference>